<evidence type="ECO:0000256" key="1">
    <source>
        <dbReference type="SAM" id="MobiDB-lite"/>
    </source>
</evidence>
<dbReference type="OrthoDB" id="4225164at2759"/>
<name>A0A1V6NXK9_PENPO</name>
<accession>A0A1V6NXK9</accession>
<gene>
    <name evidence="2" type="ORF">PENPOL_c002G06344</name>
</gene>
<keyword evidence="3" id="KW-1185">Reference proteome</keyword>
<dbReference type="EMBL" id="MDYM01000002">
    <property type="protein sequence ID" value="OQD69327.1"/>
    <property type="molecule type" value="Genomic_DNA"/>
</dbReference>
<dbReference type="Proteomes" id="UP000191408">
    <property type="component" value="Unassembled WGS sequence"/>
</dbReference>
<dbReference type="AlphaFoldDB" id="A0A1V6NXK9"/>
<comment type="caution">
    <text evidence="2">The sequence shown here is derived from an EMBL/GenBank/DDBJ whole genome shotgun (WGS) entry which is preliminary data.</text>
</comment>
<protein>
    <submittedName>
        <fullName evidence="2">Uncharacterized protein</fullName>
    </submittedName>
</protein>
<evidence type="ECO:0000313" key="3">
    <source>
        <dbReference type="Proteomes" id="UP000191408"/>
    </source>
</evidence>
<proteinExistence type="predicted"/>
<sequence length="309" mass="35488">MKSPPQPATVHEMDRYGDPVLHSMASATRDRVTKRNSRPYSLNRARYKSEKAQDCIRGESTRSGSLNEMVMACGQDPKFPMTIFSARQDTDSERNEVPGCRFRKVSFSDDTEVIDSRAMSAGQRRIRLTAFITKQDEDHMDPKIYVEQRVYEGVIDKTIVHELAFGGRIKLDKEYEFLACGDEDRILGKRDLMLRIVSLDKESFGNYLRGHTTYHGYDIKDNIYIDEDSISKESPHTVWRNMSHAPYKISLNARDLQILRKAKQENRETMDDLSGEDIELLRLRFVGQGHPAEDNLGAGDLVIFVIYKP</sequence>
<evidence type="ECO:0000313" key="2">
    <source>
        <dbReference type="EMBL" id="OQD69327.1"/>
    </source>
</evidence>
<reference evidence="3" key="1">
    <citation type="journal article" date="2017" name="Nat. Microbiol.">
        <title>Global analysis of biosynthetic gene clusters reveals vast potential of secondary metabolite production in Penicillium species.</title>
        <authorList>
            <person name="Nielsen J.C."/>
            <person name="Grijseels S."/>
            <person name="Prigent S."/>
            <person name="Ji B."/>
            <person name="Dainat J."/>
            <person name="Nielsen K.F."/>
            <person name="Frisvad J.C."/>
            <person name="Workman M."/>
            <person name="Nielsen J."/>
        </authorList>
    </citation>
    <scope>NUCLEOTIDE SEQUENCE [LARGE SCALE GENOMIC DNA]</scope>
    <source>
        <strain evidence="3">IBT 4502</strain>
    </source>
</reference>
<organism evidence="2 3">
    <name type="scientific">Penicillium polonicum</name>
    <dbReference type="NCBI Taxonomy" id="60169"/>
    <lineage>
        <taxon>Eukaryota</taxon>
        <taxon>Fungi</taxon>
        <taxon>Dikarya</taxon>
        <taxon>Ascomycota</taxon>
        <taxon>Pezizomycotina</taxon>
        <taxon>Eurotiomycetes</taxon>
        <taxon>Eurotiomycetidae</taxon>
        <taxon>Eurotiales</taxon>
        <taxon>Aspergillaceae</taxon>
        <taxon>Penicillium</taxon>
    </lineage>
</organism>
<feature type="region of interest" description="Disordered" evidence="1">
    <location>
        <begin position="1"/>
        <end position="37"/>
    </location>
</feature>